<dbReference type="CDD" id="cd00093">
    <property type="entry name" value="HTH_XRE"/>
    <property type="match status" value="1"/>
</dbReference>
<dbReference type="Proteomes" id="UP001183615">
    <property type="component" value="Unassembled WGS sequence"/>
</dbReference>
<dbReference type="SMART" id="SM00530">
    <property type="entry name" value="HTH_XRE"/>
    <property type="match status" value="1"/>
</dbReference>
<dbReference type="Pfam" id="PF01381">
    <property type="entry name" value="HTH_3"/>
    <property type="match status" value="1"/>
</dbReference>
<dbReference type="InterPro" id="IPR001387">
    <property type="entry name" value="Cro/C1-type_HTH"/>
</dbReference>
<name>A0ABU2SDP7_9ACTN</name>
<evidence type="ECO:0000313" key="3">
    <source>
        <dbReference type="Proteomes" id="UP001183615"/>
    </source>
</evidence>
<keyword evidence="3" id="KW-1185">Reference proteome</keyword>
<proteinExistence type="predicted"/>
<organism evidence="2 3">
    <name type="scientific">Streptomyces johnsoniae</name>
    <dbReference type="NCBI Taxonomy" id="3075532"/>
    <lineage>
        <taxon>Bacteria</taxon>
        <taxon>Bacillati</taxon>
        <taxon>Actinomycetota</taxon>
        <taxon>Actinomycetes</taxon>
        <taxon>Kitasatosporales</taxon>
        <taxon>Streptomycetaceae</taxon>
        <taxon>Streptomyces</taxon>
    </lineage>
</organism>
<reference evidence="3" key="1">
    <citation type="submission" date="2023-07" db="EMBL/GenBank/DDBJ databases">
        <title>30 novel species of actinomycetes from the DSMZ collection.</title>
        <authorList>
            <person name="Nouioui I."/>
        </authorList>
    </citation>
    <scope>NUCLEOTIDE SEQUENCE [LARGE SCALE GENOMIC DNA]</scope>
    <source>
        <strain evidence="3">DSM 41886</strain>
    </source>
</reference>
<accession>A0ABU2SDP7</accession>
<comment type="caution">
    <text evidence="2">The sequence shown here is derived from an EMBL/GenBank/DDBJ whole genome shotgun (WGS) entry which is preliminary data.</text>
</comment>
<evidence type="ECO:0000313" key="2">
    <source>
        <dbReference type="EMBL" id="MDT0445830.1"/>
    </source>
</evidence>
<protein>
    <submittedName>
        <fullName evidence="2">Helix-turn-helix transcriptional regulator</fullName>
    </submittedName>
</protein>
<dbReference type="PROSITE" id="PS50943">
    <property type="entry name" value="HTH_CROC1"/>
    <property type="match status" value="1"/>
</dbReference>
<dbReference type="InterPro" id="IPR011990">
    <property type="entry name" value="TPR-like_helical_dom_sf"/>
</dbReference>
<dbReference type="SUPFAM" id="SSF47413">
    <property type="entry name" value="lambda repressor-like DNA-binding domains"/>
    <property type="match status" value="1"/>
</dbReference>
<dbReference type="InterPro" id="IPR010982">
    <property type="entry name" value="Lambda_DNA-bd_dom_sf"/>
</dbReference>
<sequence>MRHPADDHTGARIADYRKLRHLTQAGLAQRAFVSRGTIAKIEAGLSPASPAVVAAVARALEVDVAVLNGQPYLEEMRQDQLDRMIASLTYALDMYDLGPDPGIRPRPLQQVSADVDELCKAACATEYTRTGDRLPALLSELTTIISGLPEGAERRRAAAQLAWCYWVAYEFAYRLGFHHLAAIALERMGFMGEQAQDPLLLALRLQRRSSMLLRRGDNPMALSVLDRAHQLVAQHDAPRSVPALAVSGSLHLAGAIATAQAKNAEDVKERMAEARAVADRIGRDVPLVYWASFGLTSVAHFDVATAVELGQLGEAMKSARKVRFPADHPRMRVGRYHMELARAYSRMGRSEAAQKELFRAREAAPQQARYHPLMRETVGVLVRRSRAVPGTLASLAAWVGL</sequence>
<evidence type="ECO:0000259" key="1">
    <source>
        <dbReference type="PROSITE" id="PS50943"/>
    </source>
</evidence>
<feature type="domain" description="HTH cro/C1-type" evidence="1">
    <location>
        <begin position="13"/>
        <end position="67"/>
    </location>
</feature>
<dbReference type="Gene3D" id="1.25.40.10">
    <property type="entry name" value="Tetratricopeptide repeat domain"/>
    <property type="match status" value="1"/>
</dbReference>
<dbReference type="Gene3D" id="1.10.260.40">
    <property type="entry name" value="lambda repressor-like DNA-binding domains"/>
    <property type="match status" value="1"/>
</dbReference>
<dbReference type="RefSeq" id="WP_311620002.1">
    <property type="nucleotide sequence ID" value="NZ_JAVREV010000015.1"/>
</dbReference>
<dbReference type="SUPFAM" id="SSF48452">
    <property type="entry name" value="TPR-like"/>
    <property type="match status" value="1"/>
</dbReference>
<dbReference type="EMBL" id="JAVREV010000015">
    <property type="protein sequence ID" value="MDT0445830.1"/>
    <property type="molecule type" value="Genomic_DNA"/>
</dbReference>
<gene>
    <name evidence="2" type="ORF">RM779_25000</name>
</gene>